<gene>
    <name evidence="4" type="ORF">STCU_08722</name>
</gene>
<dbReference type="PANTHER" id="PTHR10807:SF128">
    <property type="entry name" value="PHOSPHATIDYLINOSITOL-3,5-BISPHOSPHATE 3-PHOSPHATASE"/>
    <property type="match status" value="1"/>
</dbReference>
<feature type="active site" description="Phosphocysteine intermediate" evidence="1">
    <location>
        <position position="428"/>
    </location>
</feature>
<dbReference type="InterPro" id="IPR029021">
    <property type="entry name" value="Prot-tyrosine_phosphatase-like"/>
</dbReference>
<dbReference type="PANTHER" id="PTHR10807">
    <property type="entry name" value="MYOTUBULARIN-RELATED"/>
    <property type="match status" value="1"/>
</dbReference>
<dbReference type="OrthoDB" id="271628at2759"/>
<reference evidence="4 5" key="1">
    <citation type="journal article" date="2013" name="PLoS ONE">
        <title>Predicting the Proteins of Angomonas deanei, Strigomonas culicis and Their Respective Endosymbionts Reveals New Aspects of the Trypanosomatidae Family.</title>
        <authorList>
            <person name="Motta M.C."/>
            <person name="Martins A.C."/>
            <person name="de Souza S.S."/>
            <person name="Catta-Preta C.M."/>
            <person name="Silva R."/>
            <person name="Klein C.C."/>
            <person name="de Almeida L.G."/>
            <person name="de Lima Cunha O."/>
            <person name="Ciapina L.P."/>
            <person name="Brocchi M."/>
            <person name="Colabardini A.C."/>
            <person name="de Araujo Lima B."/>
            <person name="Machado C.R."/>
            <person name="de Almeida Soares C.M."/>
            <person name="Probst C.M."/>
            <person name="de Menezes C.B."/>
            <person name="Thompson C.E."/>
            <person name="Bartholomeu D.C."/>
            <person name="Gradia D.F."/>
            <person name="Pavoni D.P."/>
            <person name="Grisard E.C."/>
            <person name="Fantinatti-Garboggini F."/>
            <person name="Marchini F.K."/>
            <person name="Rodrigues-Luiz G.F."/>
            <person name="Wagner G."/>
            <person name="Goldman G.H."/>
            <person name="Fietto J.L."/>
            <person name="Elias M.C."/>
            <person name="Goldman M.H."/>
            <person name="Sagot M.F."/>
            <person name="Pereira M."/>
            <person name="Stoco P.H."/>
            <person name="de Mendonca-Neto R.P."/>
            <person name="Teixeira S.M."/>
            <person name="Maciel T.E."/>
            <person name="de Oliveira Mendes T.A."/>
            <person name="Urmenyi T.P."/>
            <person name="de Souza W."/>
            <person name="Schenkman S."/>
            <person name="de Vasconcelos A.T."/>
        </authorList>
    </citation>
    <scope>NUCLEOTIDE SEQUENCE [LARGE SCALE GENOMIC DNA]</scope>
</reference>
<keyword evidence="5" id="KW-1185">Reference proteome</keyword>
<dbReference type="AlphaFoldDB" id="S9VD69"/>
<dbReference type="SUPFAM" id="SSF52799">
    <property type="entry name" value="(Phosphotyrosine protein) phosphatases II"/>
    <property type="match status" value="1"/>
</dbReference>
<feature type="binding site" evidence="2">
    <location>
        <begin position="428"/>
        <end position="434"/>
    </location>
    <ligand>
        <name>substrate</name>
    </ligand>
</feature>
<evidence type="ECO:0000256" key="1">
    <source>
        <dbReference type="PIRSR" id="PIRSR630564-1"/>
    </source>
</evidence>
<dbReference type="PROSITE" id="PS00383">
    <property type="entry name" value="TYR_PHOSPHATASE_1"/>
    <property type="match status" value="1"/>
</dbReference>
<protein>
    <submittedName>
        <fullName evidence="4">Zinc-binding phosphatase</fullName>
    </submittedName>
</protein>
<dbReference type="GO" id="GO:0005737">
    <property type="term" value="C:cytoplasm"/>
    <property type="evidence" value="ECO:0007669"/>
    <property type="project" value="TreeGrafter"/>
</dbReference>
<organism evidence="4 5">
    <name type="scientific">Strigomonas culicis</name>
    <dbReference type="NCBI Taxonomy" id="28005"/>
    <lineage>
        <taxon>Eukaryota</taxon>
        <taxon>Discoba</taxon>
        <taxon>Euglenozoa</taxon>
        <taxon>Kinetoplastea</taxon>
        <taxon>Metakinetoplastina</taxon>
        <taxon>Trypanosomatida</taxon>
        <taxon>Trypanosomatidae</taxon>
        <taxon>Strigomonadinae</taxon>
        <taxon>Strigomonas</taxon>
    </lineage>
</organism>
<dbReference type="InterPro" id="IPR030564">
    <property type="entry name" value="Myotubularin"/>
</dbReference>
<name>S9VD69_9TRYP</name>
<dbReference type="EMBL" id="ATMH01008722">
    <property type="protein sequence ID" value="EPY21035.1"/>
    <property type="molecule type" value="Genomic_DNA"/>
</dbReference>
<evidence type="ECO:0000313" key="5">
    <source>
        <dbReference type="Proteomes" id="UP000015354"/>
    </source>
</evidence>
<evidence type="ECO:0000259" key="3">
    <source>
        <dbReference type="PROSITE" id="PS51339"/>
    </source>
</evidence>
<evidence type="ECO:0000256" key="2">
    <source>
        <dbReference type="PIRSR" id="PIRSR630564-2"/>
    </source>
</evidence>
<proteinExistence type="predicted"/>
<sequence>METFYTPLPGEGPPIIHITSSMDQEDAVCMLYNNANGTKRCKFISCFFAATSYRMLVYLQAHDALVAIPLFSIKAIAIQRADVKMARMFSHAVQRRVPSCEQARPPLFTVVLRTGHAWTHQLAFRDVRALHTILKLVPTYVPTVEAFPAFRIAALEEAPQAADADCTDSVEFGWNIYDVEEEFMTRQLAGVGEDDRRKRFHIVTLPKVNGDYTRIPSYPTQLVLPVGVTESALAECIPLRESGRIPVVTFVHRAAGSVLARASQPLLMTTNSKDVDLCRSISTCMSDQPQADEAAPASRPHNSLYAADDADDFLQATTPVATAKLFIVDCRPRAAVVANSCTGGGYETSLRYDFCTTDFFEIENIVALSASFDKLRALVSAVDGDAPAAKFLSELDATRWLDIIQCILVCGNTIAERLDDGRSCLVHCTSGWDRTPQCCALALLLLDPFHRTIYGFCVLVEKEFGAFGHQYAERCGHQTAQRRSTTRQQQAAAEPSDGQKLKHAPVFLQFLDVVYQVVRQYPHCFEFAPALLEYLSEEVGACLTGTFLCNGVQERELEGVRLRCPSAWTAVLRAAAAERDGRQPPRFVNPTYDAATAWPYIEARRMHRLSPRCSGKRLALWESLYFRYDSDHYG</sequence>
<dbReference type="Proteomes" id="UP000015354">
    <property type="component" value="Unassembled WGS sequence"/>
</dbReference>
<dbReference type="InterPro" id="IPR010569">
    <property type="entry name" value="Myotubularin-like_Pase_dom"/>
</dbReference>
<dbReference type="PROSITE" id="PS51339">
    <property type="entry name" value="PPASE_MYOTUBULARIN"/>
    <property type="match status" value="1"/>
</dbReference>
<feature type="binding site" evidence="2">
    <location>
        <begin position="364"/>
        <end position="365"/>
    </location>
    <ligand>
        <name>substrate</name>
    </ligand>
</feature>
<dbReference type="Pfam" id="PF06602">
    <property type="entry name" value="Myotub-related"/>
    <property type="match status" value="1"/>
</dbReference>
<dbReference type="InterPro" id="IPR016130">
    <property type="entry name" value="Tyr_Pase_AS"/>
</dbReference>
<evidence type="ECO:0000313" key="4">
    <source>
        <dbReference type="EMBL" id="EPY21035.1"/>
    </source>
</evidence>
<accession>S9VD69</accession>
<dbReference type="Gene3D" id="3.90.190.10">
    <property type="entry name" value="Protein tyrosine phosphatase superfamily"/>
    <property type="match status" value="1"/>
</dbReference>
<feature type="non-terminal residue" evidence="4">
    <location>
        <position position="634"/>
    </location>
</feature>
<feature type="domain" description="Myotubularin phosphatase" evidence="3">
    <location>
        <begin position="173"/>
        <end position="625"/>
    </location>
</feature>
<comment type="caution">
    <text evidence="4">The sequence shown here is derived from an EMBL/GenBank/DDBJ whole genome shotgun (WGS) entry which is preliminary data.</text>
</comment>